<feature type="chain" id="PRO_5027070535" description="Lipoprotein" evidence="1">
    <location>
        <begin position="20"/>
        <end position="66"/>
    </location>
</feature>
<name>A0A6J5GZ59_9BURK</name>
<keyword evidence="3" id="KW-1185">Reference proteome</keyword>
<reference evidence="2 3" key="1">
    <citation type="submission" date="2020-04" db="EMBL/GenBank/DDBJ databases">
        <authorList>
            <person name="De Canck E."/>
        </authorList>
    </citation>
    <scope>NUCLEOTIDE SEQUENCE [LARGE SCALE GENOMIC DNA]</scope>
    <source>
        <strain evidence="2 3">LMG 28688</strain>
    </source>
</reference>
<evidence type="ECO:0000313" key="2">
    <source>
        <dbReference type="EMBL" id="CAB3808853.1"/>
    </source>
</evidence>
<evidence type="ECO:0008006" key="4">
    <source>
        <dbReference type="Google" id="ProtNLM"/>
    </source>
</evidence>
<feature type="signal peptide" evidence="1">
    <location>
        <begin position="1"/>
        <end position="19"/>
    </location>
</feature>
<accession>A0A6J5GZ59</accession>
<dbReference type="Proteomes" id="UP000494119">
    <property type="component" value="Unassembled WGS sequence"/>
</dbReference>
<dbReference type="EMBL" id="CADIKL010000061">
    <property type="protein sequence ID" value="CAB3808853.1"/>
    <property type="molecule type" value="Genomic_DNA"/>
</dbReference>
<protein>
    <recommendedName>
        <fullName evidence="4">Lipoprotein</fullName>
    </recommendedName>
</protein>
<keyword evidence="1" id="KW-0732">Signal</keyword>
<evidence type="ECO:0000313" key="3">
    <source>
        <dbReference type="Proteomes" id="UP000494119"/>
    </source>
</evidence>
<gene>
    <name evidence="2" type="ORF">LMG28688_06863</name>
</gene>
<organism evidence="2 3">
    <name type="scientific">Paraburkholderia caffeinitolerans</name>
    <dbReference type="NCBI Taxonomy" id="1723730"/>
    <lineage>
        <taxon>Bacteria</taxon>
        <taxon>Pseudomonadati</taxon>
        <taxon>Pseudomonadota</taxon>
        <taxon>Betaproteobacteria</taxon>
        <taxon>Burkholderiales</taxon>
        <taxon>Burkholderiaceae</taxon>
        <taxon>Paraburkholderia</taxon>
    </lineage>
</organism>
<dbReference type="RefSeq" id="WP_175198285.1">
    <property type="nucleotide sequence ID" value="NZ_CADIKL010000061.1"/>
</dbReference>
<evidence type="ECO:0000256" key="1">
    <source>
        <dbReference type="SAM" id="SignalP"/>
    </source>
</evidence>
<proteinExistence type="predicted"/>
<sequence>MLNFFMLLVAAAGTSSLGACTHAPLRQQAQAPVIVVHSPRGEQGDFRICDDGRVLVYPASHPKSCT</sequence>
<dbReference type="AlphaFoldDB" id="A0A6J5GZ59"/>